<dbReference type="InterPro" id="IPR005880">
    <property type="entry name" value="Ribosomal_uL2_bac/org-type"/>
</dbReference>
<feature type="region of interest" description="Disordered" evidence="6">
    <location>
        <begin position="430"/>
        <end position="472"/>
    </location>
</feature>
<dbReference type="GO" id="GO:0003735">
    <property type="term" value="F:structural constituent of ribosome"/>
    <property type="evidence" value="ECO:0007669"/>
    <property type="project" value="InterPro"/>
</dbReference>
<dbReference type="AlphaFoldDB" id="A0A7S0ZJ20"/>
<feature type="domain" description="Large ribosomal subunit protein uL2 RNA-binding" evidence="8">
    <location>
        <begin position="145"/>
        <end position="319"/>
    </location>
</feature>
<evidence type="ECO:0000256" key="1">
    <source>
        <dbReference type="ARBA" id="ARBA00005636"/>
    </source>
</evidence>
<dbReference type="InterPro" id="IPR022669">
    <property type="entry name" value="Ribosomal_uL2_C"/>
</dbReference>
<dbReference type="GO" id="GO:0005762">
    <property type="term" value="C:mitochondrial large ribosomal subunit"/>
    <property type="evidence" value="ECO:0007669"/>
    <property type="project" value="TreeGrafter"/>
</dbReference>
<evidence type="ECO:0000259" key="8">
    <source>
        <dbReference type="SMART" id="SM01383"/>
    </source>
</evidence>
<proteinExistence type="inferred from homology"/>
<feature type="domain" description="Large ribosomal subunit protein uL2 C-terminal" evidence="7">
    <location>
        <begin position="327"/>
        <end position="457"/>
    </location>
</feature>
<dbReference type="GO" id="GO:0003723">
    <property type="term" value="F:RNA binding"/>
    <property type="evidence" value="ECO:0007669"/>
    <property type="project" value="InterPro"/>
</dbReference>
<gene>
    <name evidence="9" type="ORF">TOLI1172_LOCUS7765</name>
</gene>
<evidence type="ECO:0000313" key="9">
    <source>
        <dbReference type="EMBL" id="CAD8823369.1"/>
    </source>
</evidence>
<dbReference type="InterPro" id="IPR014722">
    <property type="entry name" value="Rib_uL2_dom2"/>
</dbReference>
<dbReference type="PANTHER" id="PTHR13691:SF5">
    <property type="entry name" value="LARGE RIBOSOMAL SUBUNIT PROTEIN UL2M"/>
    <property type="match status" value="1"/>
</dbReference>
<protein>
    <recommendedName>
        <fullName evidence="5">Large ribosomal subunit protein uL2m</fullName>
    </recommendedName>
    <alternativeName>
        <fullName evidence="4">50S ribosomal protein L2, chloroplastic</fullName>
    </alternativeName>
</protein>
<dbReference type="SMART" id="SM01383">
    <property type="entry name" value="Ribosomal_L2"/>
    <property type="match status" value="1"/>
</dbReference>
<evidence type="ECO:0000256" key="4">
    <source>
        <dbReference type="ARBA" id="ARBA00035445"/>
    </source>
</evidence>
<dbReference type="NCBIfam" id="TIGR01171">
    <property type="entry name" value="rplB_bact"/>
    <property type="match status" value="1"/>
</dbReference>
<feature type="compositionally biased region" description="Polar residues" evidence="6">
    <location>
        <begin position="40"/>
        <end position="54"/>
    </location>
</feature>
<dbReference type="Pfam" id="PF03947">
    <property type="entry name" value="Ribosomal_L2_C"/>
    <property type="match status" value="1"/>
</dbReference>
<dbReference type="FunFam" id="2.30.30.30:FF:000001">
    <property type="entry name" value="50S ribosomal protein L2"/>
    <property type="match status" value="1"/>
</dbReference>
<sequence length="490" mass="55805">MALRRVPWVRLESVVRFRSLFSTRRRGFVAAANDGENGNEGKSGSDQTSAENSADNAVSQFVGRYDKSSAGPSVFSADVESSLSSVLEERKATLQKIVDPTCPPIEKKRKPTSPGQRHIRLIDKSCLYQGEPMPHLTSRLPRTGGRNNSGRITSWHRGGGIKRYYRQIDFNRKMYPDRPGTVERIEYDPNRSGLIALIRYDDMPEWEDEFLKYTLKFVTELPETNEAPRNPCWSKIVPEKIPTEAEIREYQEKENALLALTGQRRKDKLMERHFYYKWHKGKRLLVRQQLARAPYLTEEERYRYILCPQKLKIGQRIISSRTGPVDLVPGNTMPLRYVPIGTVIHNVEFLPGAGGKMCRAAGTSASLLEKKLDQDLALLRMQSKEIRYVRLNCLATIGKVSNPEHRNQVYGKAGVRRLMGWRPHVRGVAMNPIDHPHGGGEGATKGGRPSVTPWGKPCKAGYRTRDKKKDKHPKCMIVKRRPTRLTAHLK</sequence>
<evidence type="ECO:0000256" key="6">
    <source>
        <dbReference type="SAM" id="MobiDB-lite"/>
    </source>
</evidence>
<dbReference type="InterPro" id="IPR014726">
    <property type="entry name" value="Ribosomal_uL2_dom3"/>
</dbReference>
<dbReference type="Gene3D" id="4.10.950.10">
    <property type="entry name" value="Ribosomal protein L2, domain 3"/>
    <property type="match status" value="1"/>
</dbReference>
<dbReference type="SMART" id="SM01382">
    <property type="entry name" value="Ribosomal_L2_C"/>
    <property type="match status" value="1"/>
</dbReference>
<comment type="similarity">
    <text evidence="1">Belongs to the universal ribosomal protein uL2 family.</text>
</comment>
<evidence type="ECO:0000256" key="2">
    <source>
        <dbReference type="ARBA" id="ARBA00022980"/>
    </source>
</evidence>
<feature type="region of interest" description="Disordered" evidence="6">
    <location>
        <begin position="32"/>
        <end position="54"/>
    </location>
</feature>
<dbReference type="InterPro" id="IPR002171">
    <property type="entry name" value="Ribosomal_uL2"/>
</dbReference>
<dbReference type="Gene3D" id="2.30.30.30">
    <property type="match status" value="1"/>
</dbReference>
<dbReference type="EMBL" id="HBFP01010785">
    <property type="protein sequence ID" value="CAD8823369.1"/>
    <property type="molecule type" value="Transcribed_RNA"/>
</dbReference>
<keyword evidence="3" id="KW-0687">Ribonucleoprotein</keyword>
<dbReference type="Pfam" id="PF00181">
    <property type="entry name" value="Ribosomal_L2_N"/>
    <property type="match status" value="1"/>
</dbReference>
<dbReference type="InterPro" id="IPR022666">
    <property type="entry name" value="Ribosomal_uL2_RNA-bd_dom"/>
</dbReference>
<evidence type="ECO:0000256" key="3">
    <source>
        <dbReference type="ARBA" id="ARBA00023274"/>
    </source>
</evidence>
<feature type="region of interest" description="Disordered" evidence="6">
    <location>
        <begin position="132"/>
        <end position="153"/>
    </location>
</feature>
<dbReference type="Gene3D" id="2.40.50.140">
    <property type="entry name" value="Nucleic acid-binding proteins"/>
    <property type="match status" value="1"/>
</dbReference>
<evidence type="ECO:0000256" key="5">
    <source>
        <dbReference type="ARBA" id="ARBA00069872"/>
    </source>
</evidence>
<dbReference type="SUPFAM" id="SSF50104">
    <property type="entry name" value="Translation proteins SH3-like domain"/>
    <property type="match status" value="1"/>
</dbReference>
<dbReference type="PROSITE" id="PS00467">
    <property type="entry name" value="RIBOSOMAL_L2"/>
    <property type="match status" value="1"/>
</dbReference>
<evidence type="ECO:0000259" key="7">
    <source>
        <dbReference type="SMART" id="SM01382"/>
    </source>
</evidence>
<dbReference type="PANTHER" id="PTHR13691">
    <property type="entry name" value="RIBOSOMAL PROTEIN L2"/>
    <property type="match status" value="1"/>
</dbReference>
<dbReference type="FunFam" id="4.10.950.10:FF:000001">
    <property type="entry name" value="50S ribosomal protein L2"/>
    <property type="match status" value="1"/>
</dbReference>
<dbReference type="GO" id="GO:0032543">
    <property type="term" value="P:mitochondrial translation"/>
    <property type="evidence" value="ECO:0007669"/>
    <property type="project" value="TreeGrafter"/>
</dbReference>
<keyword evidence="2" id="KW-0689">Ribosomal protein</keyword>
<dbReference type="InterPro" id="IPR008991">
    <property type="entry name" value="Translation_prot_SH3-like_sf"/>
</dbReference>
<name>A0A7S0ZJ20_9RHOD</name>
<organism evidence="9">
    <name type="scientific">Timspurckia oligopyrenoides</name>
    <dbReference type="NCBI Taxonomy" id="708627"/>
    <lineage>
        <taxon>Eukaryota</taxon>
        <taxon>Rhodophyta</taxon>
        <taxon>Bangiophyceae</taxon>
        <taxon>Porphyridiales</taxon>
        <taxon>Porphyridiaceae</taxon>
        <taxon>Timspurckia</taxon>
    </lineage>
</organism>
<dbReference type="GO" id="GO:0016740">
    <property type="term" value="F:transferase activity"/>
    <property type="evidence" value="ECO:0007669"/>
    <property type="project" value="InterPro"/>
</dbReference>
<dbReference type="InterPro" id="IPR012340">
    <property type="entry name" value="NA-bd_OB-fold"/>
</dbReference>
<reference evidence="9" key="1">
    <citation type="submission" date="2021-01" db="EMBL/GenBank/DDBJ databases">
        <authorList>
            <person name="Corre E."/>
            <person name="Pelletier E."/>
            <person name="Niang G."/>
            <person name="Scheremetjew M."/>
            <person name="Finn R."/>
            <person name="Kale V."/>
            <person name="Holt S."/>
            <person name="Cochrane G."/>
            <person name="Meng A."/>
            <person name="Brown T."/>
            <person name="Cohen L."/>
        </authorList>
    </citation>
    <scope>NUCLEOTIDE SEQUENCE</scope>
    <source>
        <strain evidence="9">CCMP3278</strain>
    </source>
</reference>
<dbReference type="SUPFAM" id="SSF50249">
    <property type="entry name" value="Nucleic acid-binding proteins"/>
    <property type="match status" value="1"/>
</dbReference>
<dbReference type="InterPro" id="IPR022671">
    <property type="entry name" value="Ribosomal_uL2_CS"/>
</dbReference>
<accession>A0A7S0ZJ20</accession>